<keyword evidence="1" id="KW-0812">Transmembrane</keyword>
<reference evidence="2 3" key="1">
    <citation type="submission" date="2016-07" db="EMBL/GenBank/DDBJ databases">
        <title>Caryophanon latum genome sequencing.</title>
        <authorList>
            <person name="Verma A."/>
            <person name="Pal Y."/>
            <person name="Krishnamurthi S."/>
        </authorList>
    </citation>
    <scope>NUCLEOTIDE SEQUENCE [LARGE SCALE GENOMIC DNA]</scope>
    <source>
        <strain evidence="2 3">DSM 14151</strain>
    </source>
</reference>
<accession>A0A1C0YD41</accession>
<dbReference type="AlphaFoldDB" id="A0A1C0YD41"/>
<comment type="caution">
    <text evidence="2">The sequence shown here is derived from an EMBL/GenBank/DDBJ whole genome shotgun (WGS) entry which is preliminary data.</text>
</comment>
<keyword evidence="1" id="KW-0472">Membrane</keyword>
<dbReference type="EMBL" id="MATO01000069">
    <property type="protein sequence ID" value="OCS85096.1"/>
    <property type="molecule type" value="Genomic_DNA"/>
</dbReference>
<evidence type="ECO:0000313" key="2">
    <source>
        <dbReference type="EMBL" id="OCS85096.1"/>
    </source>
</evidence>
<evidence type="ECO:0000313" key="3">
    <source>
        <dbReference type="Proteomes" id="UP000093482"/>
    </source>
</evidence>
<gene>
    <name evidence="2" type="ORF">A6K76_15390</name>
</gene>
<protein>
    <submittedName>
        <fullName evidence="2">Uncharacterized protein</fullName>
    </submittedName>
</protein>
<keyword evidence="3" id="KW-1185">Reference proteome</keyword>
<name>A0A1C0YD41_9BACL</name>
<feature type="transmembrane region" description="Helical" evidence="1">
    <location>
        <begin position="36"/>
        <end position="58"/>
    </location>
</feature>
<feature type="transmembrane region" description="Helical" evidence="1">
    <location>
        <begin position="12"/>
        <end position="30"/>
    </location>
</feature>
<sequence>MFQLLLQIDGYMYVYAQALALIGAIGAFLAKENVGFVLNISIIAVIAFAWFAADYLFFF</sequence>
<dbReference type="Proteomes" id="UP000093482">
    <property type="component" value="Unassembled WGS sequence"/>
</dbReference>
<organism evidence="2 3">
    <name type="scientific">Caryophanon latum</name>
    <dbReference type="NCBI Taxonomy" id="33977"/>
    <lineage>
        <taxon>Bacteria</taxon>
        <taxon>Bacillati</taxon>
        <taxon>Bacillota</taxon>
        <taxon>Bacilli</taxon>
        <taxon>Bacillales</taxon>
        <taxon>Caryophanaceae</taxon>
        <taxon>Caryophanon</taxon>
    </lineage>
</organism>
<keyword evidence="1" id="KW-1133">Transmembrane helix</keyword>
<evidence type="ECO:0000256" key="1">
    <source>
        <dbReference type="SAM" id="Phobius"/>
    </source>
</evidence>
<proteinExistence type="predicted"/>